<evidence type="ECO:0000256" key="1">
    <source>
        <dbReference type="SAM" id="MobiDB-lite"/>
    </source>
</evidence>
<feature type="compositionally biased region" description="Polar residues" evidence="1">
    <location>
        <begin position="267"/>
        <end position="306"/>
    </location>
</feature>
<feature type="compositionally biased region" description="Low complexity" evidence="1">
    <location>
        <begin position="579"/>
        <end position="596"/>
    </location>
</feature>
<feature type="region of interest" description="Disordered" evidence="1">
    <location>
        <begin position="267"/>
        <end position="323"/>
    </location>
</feature>
<feature type="compositionally biased region" description="Low complexity" evidence="1">
    <location>
        <begin position="216"/>
        <end position="239"/>
    </location>
</feature>
<dbReference type="Proteomes" id="UP000054144">
    <property type="component" value="Unassembled WGS sequence"/>
</dbReference>
<dbReference type="OrthoDB" id="3367070at2759"/>
<feature type="compositionally biased region" description="Polar residues" evidence="1">
    <location>
        <begin position="186"/>
        <end position="198"/>
    </location>
</feature>
<feature type="region of interest" description="Disordered" evidence="1">
    <location>
        <begin position="567"/>
        <end position="606"/>
    </location>
</feature>
<reference evidence="2 3" key="1">
    <citation type="journal article" date="2015" name="Fungal Genet. Biol.">
        <title>Evolution of novel wood decay mechanisms in Agaricales revealed by the genome sequences of Fistulina hepatica and Cylindrobasidium torrendii.</title>
        <authorList>
            <person name="Floudas D."/>
            <person name="Held B.W."/>
            <person name="Riley R."/>
            <person name="Nagy L.G."/>
            <person name="Koehler G."/>
            <person name="Ransdell A.S."/>
            <person name="Younus H."/>
            <person name="Chow J."/>
            <person name="Chiniquy J."/>
            <person name="Lipzen A."/>
            <person name="Tritt A."/>
            <person name="Sun H."/>
            <person name="Haridas S."/>
            <person name="LaButti K."/>
            <person name="Ohm R.A."/>
            <person name="Kues U."/>
            <person name="Blanchette R.A."/>
            <person name="Grigoriev I.V."/>
            <person name="Minto R.E."/>
            <person name="Hibbett D.S."/>
        </authorList>
    </citation>
    <scope>NUCLEOTIDE SEQUENCE [LARGE SCALE GENOMIC DNA]</scope>
    <source>
        <strain evidence="2 3">ATCC 64428</strain>
    </source>
</reference>
<accession>A0A0D7A3C4</accession>
<proteinExistence type="predicted"/>
<dbReference type="EMBL" id="KN882047">
    <property type="protein sequence ID" value="KIY45527.1"/>
    <property type="molecule type" value="Genomic_DNA"/>
</dbReference>
<organism evidence="2 3">
    <name type="scientific">Fistulina hepatica ATCC 64428</name>
    <dbReference type="NCBI Taxonomy" id="1128425"/>
    <lineage>
        <taxon>Eukaryota</taxon>
        <taxon>Fungi</taxon>
        <taxon>Dikarya</taxon>
        <taxon>Basidiomycota</taxon>
        <taxon>Agaricomycotina</taxon>
        <taxon>Agaricomycetes</taxon>
        <taxon>Agaricomycetidae</taxon>
        <taxon>Agaricales</taxon>
        <taxon>Fistulinaceae</taxon>
        <taxon>Fistulina</taxon>
    </lineage>
</organism>
<feature type="region of interest" description="Disordered" evidence="1">
    <location>
        <begin position="180"/>
        <end position="249"/>
    </location>
</feature>
<evidence type="ECO:0000313" key="2">
    <source>
        <dbReference type="EMBL" id="KIY45527.1"/>
    </source>
</evidence>
<feature type="region of interest" description="Disordered" evidence="1">
    <location>
        <begin position="55"/>
        <end position="136"/>
    </location>
</feature>
<feature type="region of interest" description="Disordered" evidence="1">
    <location>
        <begin position="452"/>
        <end position="473"/>
    </location>
</feature>
<protein>
    <submittedName>
        <fullName evidence="2">Uncharacterized protein</fullName>
    </submittedName>
</protein>
<evidence type="ECO:0000313" key="3">
    <source>
        <dbReference type="Proteomes" id="UP000054144"/>
    </source>
</evidence>
<sequence>MGFFSLRRDENLTAVASDSVVQVIRSRFVCPVPFDSLYRPPKIFMRILFRSSAGTKERIASHPSAMSPQRQPRKPSPAPPPLSTHRRPPGVGTASRTNAPAIPPPPAPLAPKNTPTTTKITRKPASEPTATQTPTDSVTVTLAQRLNELAQANSDGLLSDDEYRMLRQNVFERFAGGASVPVESSHVPQSRGASTAAGTTPRPLSNFVVNPEVTTRSPSLRSRSSMSSILKRATSSRRSSSAREADSSSVVSSISSRPFRFLRRKTSASSFTTNDDDTMSVSQASISSRRTAQSQFQPHASRSTNNIRRHAAATTPPSSYPGLRSVASSSAIMNAAAMRDVFDEANLATVSEINAAIAAVEAEGRRLIDAFNGLELTTMAKRQRGRSRGFSDVSSVYTGSDAGDHRASMTVEDFAPLHRLGIGSSTTLNAASRARRAPSDVDSDMLSIRSGTSAVTAPSVKSRLRPSPLATGSSAMSIRSVRSVRSGRVGLPLTPSRTTATIHATPPRGLSRQIQTGGLNRQSSITNMSRRAFPMGGGGGGGGSVGLGTLQNASTSVVSLARSTVPMTSVPEDGPQVESSSAASAVSSTRSVAGSTDGSSCGVRVDDIDGGMREEFDYEMEMEDIRRRREEVAARYEARLEYLRAKLHGAAIHEKLLKR</sequence>
<feature type="compositionally biased region" description="Low complexity" evidence="1">
    <location>
        <begin position="110"/>
        <end position="119"/>
    </location>
</feature>
<gene>
    <name evidence="2" type="ORF">FISHEDRAFT_66855</name>
</gene>
<keyword evidence="3" id="KW-1185">Reference proteome</keyword>
<dbReference type="AlphaFoldDB" id="A0A0D7A3C4"/>
<name>A0A0D7A3C4_9AGAR</name>
<feature type="region of interest" description="Disordered" evidence="1">
    <location>
        <begin position="488"/>
        <end position="514"/>
    </location>
</feature>